<dbReference type="PROSITE" id="PS51257">
    <property type="entry name" value="PROKAR_LIPOPROTEIN"/>
    <property type="match status" value="1"/>
</dbReference>
<proteinExistence type="predicted"/>
<dbReference type="EMBL" id="VSSQ01000073">
    <property type="protein sequence ID" value="MPL73495.1"/>
    <property type="molecule type" value="Genomic_DNA"/>
</dbReference>
<reference evidence="1" key="1">
    <citation type="submission" date="2019-08" db="EMBL/GenBank/DDBJ databases">
        <authorList>
            <person name="Kucharzyk K."/>
            <person name="Murdoch R.W."/>
            <person name="Higgins S."/>
            <person name="Loffler F."/>
        </authorList>
    </citation>
    <scope>NUCLEOTIDE SEQUENCE</scope>
</reference>
<sequence length="321" mass="36151">MKRFFLILISTVMLSGSCSADKQEKTNNGIPASEIIKSLNKGKPVLLKDKIITGDLDFTTIKKQGIFSSSIQITSVEQSVTFLNCIFMGKVVTNGMQSQRQVRVHFGSNLTFEACDFRADADFDNITVDGMINFTGAIFRERALFNNVTLNGRYNYFTAISSEKHFSMQESLVNGALDFFKAKTRGKLSFQSTEFRGIARFHNLDCDGKSEFSLTRFRDDALFTYANFTGHFNFSDAIVYGRLDMNNVEFQSLATLISTVFFRPVTFEKTSVKGKFDVSRSVFYSGKPAMQEFRTLKPDDFVSEGTKFALLDDLNADQSPE</sequence>
<evidence type="ECO:0008006" key="2">
    <source>
        <dbReference type="Google" id="ProtNLM"/>
    </source>
</evidence>
<dbReference type="AlphaFoldDB" id="A0A644U2L3"/>
<accession>A0A644U2L3</accession>
<organism evidence="1">
    <name type="scientific">bioreactor metagenome</name>
    <dbReference type="NCBI Taxonomy" id="1076179"/>
    <lineage>
        <taxon>unclassified sequences</taxon>
        <taxon>metagenomes</taxon>
        <taxon>ecological metagenomes</taxon>
    </lineage>
</organism>
<comment type="caution">
    <text evidence="1">The sequence shown here is derived from an EMBL/GenBank/DDBJ whole genome shotgun (WGS) entry which is preliminary data.</text>
</comment>
<gene>
    <name evidence="1" type="ORF">SDC9_19295</name>
</gene>
<evidence type="ECO:0000313" key="1">
    <source>
        <dbReference type="EMBL" id="MPL73495.1"/>
    </source>
</evidence>
<protein>
    <recommendedName>
        <fullName evidence="2">Pentapeptide repeat-containing protein</fullName>
    </recommendedName>
</protein>
<name>A0A644U2L3_9ZZZZ</name>